<dbReference type="InterPro" id="IPR036388">
    <property type="entry name" value="WH-like_DNA-bd_sf"/>
</dbReference>
<proteinExistence type="inferred from homology"/>
<dbReference type="SUPFAM" id="SSF46785">
    <property type="entry name" value="Winged helix' DNA-binding domain"/>
    <property type="match status" value="1"/>
</dbReference>
<dbReference type="GO" id="GO:0043565">
    <property type="term" value="F:sequence-specific DNA binding"/>
    <property type="evidence" value="ECO:0007669"/>
    <property type="project" value="TreeGrafter"/>
</dbReference>
<keyword evidence="2" id="KW-0805">Transcription regulation</keyword>
<comment type="caution">
    <text evidence="6">The sequence shown here is derived from an EMBL/GenBank/DDBJ whole genome shotgun (WGS) entry which is preliminary data.</text>
</comment>
<keyword evidence="7" id="KW-1185">Reference proteome</keyword>
<protein>
    <submittedName>
        <fullName evidence="6">DNA-binding transcriptional LysR family regulator</fullName>
    </submittedName>
</protein>
<dbReference type="CDD" id="cd08471">
    <property type="entry name" value="PBP2_CrgA_like_2"/>
    <property type="match status" value="1"/>
</dbReference>
<dbReference type="Gene3D" id="3.40.190.290">
    <property type="match status" value="1"/>
</dbReference>
<comment type="similarity">
    <text evidence="1">Belongs to the LysR transcriptional regulatory family.</text>
</comment>
<dbReference type="Gene3D" id="1.10.10.10">
    <property type="entry name" value="Winged helix-like DNA-binding domain superfamily/Winged helix DNA-binding domain"/>
    <property type="match status" value="1"/>
</dbReference>
<gene>
    <name evidence="6" type="ORF">GGR89_003134</name>
</gene>
<dbReference type="GO" id="GO:0006351">
    <property type="term" value="P:DNA-templated transcription"/>
    <property type="evidence" value="ECO:0007669"/>
    <property type="project" value="TreeGrafter"/>
</dbReference>
<dbReference type="InterPro" id="IPR005119">
    <property type="entry name" value="LysR_subst-bd"/>
</dbReference>
<dbReference type="InterPro" id="IPR000847">
    <property type="entry name" value="LysR_HTH_N"/>
</dbReference>
<dbReference type="GO" id="GO:0003700">
    <property type="term" value="F:DNA-binding transcription factor activity"/>
    <property type="evidence" value="ECO:0007669"/>
    <property type="project" value="InterPro"/>
</dbReference>
<evidence type="ECO:0000256" key="3">
    <source>
        <dbReference type="ARBA" id="ARBA00023125"/>
    </source>
</evidence>
<dbReference type="FunFam" id="1.10.10.10:FF:000001">
    <property type="entry name" value="LysR family transcriptional regulator"/>
    <property type="match status" value="1"/>
</dbReference>
<evidence type="ECO:0000256" key="1">
    <source>
        <dbReference type="ARBA" id="ARBA00009437"/>
    </source>
</evidence>
<organism evidence="6 7">
    <name type="scientific">Sphingomonas trueperi</name>
    <dbReference type="NCBI Taxonomy" id="53317"/>
    <lineage>
        <taxon>Bacteria</taxon>
        <taxon>Pseudomonadati</taxon>
        <taxon>Pseudomonadota</taxon>
        <taxon>Alphaproteobacteria</taxon>
        <taxon>Sphingomonadales</taxon>
        <taxon>Sphingomonadaceae</taxon>
        <taxon>Sphingomonas</taxon>
    </lineage>
</organism>
<evidence type="ECO:0000256" key="4">
    <source>
        <dbReference type="ARBA" id="ARBA00023163"/>
    </source>
</evidence>
<evidence type="ECO:0000313" key="7">
    <source>
        <dbReference type="Proteomes" id="UP000531251"/>
    </source>
</evidence>
<evidence type="ECO:0000259" key="5">
    <source>
        <dbReference type="PROSITE" id="PS50931"/>
    </source>
</evidence>
<dbReference type="Pfam" id="PF00126">
    <property type="entry name" value="HTH_1"/>
    <property type="match status" value="1"/>
</dbReference>
<name>A0A7X5Y0I4_9SPHN</name>
<feature type="domain" description="HTH lysR-type" evidence="5">
    <location>
        <begin position="1"/>
        <end position="54"/>
    </location>
</feature>
<dbReference type="PANTHER" id="PTHR30537">
    <property type="entry name" value="HTH-TYPE TRANSCRIPTIONAL REGULATOR"/>
    <property type="match status" value="1"/>
</dbReference>
<dbReference type="PROSITE" id="PS50931">
    <property type="entry name" value="HTH_LYSR"/>
    <property type="match status" value="1"/>
</dbReference>
<sequence length="293" mass="31637">MLRTFIAVADKGSFAEAARSLNMTPSTATRAIKDLEESLGLTLLMRTTRSVRLTEAGEGYIGRCRAALAELDAAERDVRGVGAKPHGTLVVTAPMVFGRLHIVPVIDAVIRANPDLNIRLLLLDRVVRMVEEGIDIAVRIADLSDSAFHAVRVGEIRKVVTASPAYLAQHGEPTSVPELAAHRLIHFDGLAGPPGEWRFGAAGRPALRLEPRLIVNSADAAIQAACLGMGITRALSYQVADDIAAGRLKRLLVDQEPPPVPVHLLFQGQRSASPNLRVFIEAVKQYFRTARLG</sequence>
<dbReference type="PANTHER" id="PTHR30537:SF5">
    <property type="entry name" value="HTH-TYPE TRANSCRIPTIONAL ACTIVATOR TTDR-RELATED"/>
    <property type="match status" value="1"/>
</dbReference>
<dbReference type="InterPro" id="IPR058163">
    <property type="entry name" value="LysR-type_TF_proteobact-type"/>
</dbReference>
<dbReference type="Pfam" id="PF03466">
    <property type="entry name" value="LysR_substrate"/>
    <property type="match status" value="1"/>
</dbReference>
<dbReference type="RefSeq" id="WP_241217788.1">
    <property type="nucleotide sequence ID" value="NZ_BAAADY010000019.1"/>
</dbReference>
<accession>A0A7X5Y0I4</accession>
<keyword evidence="4" id="KW-0804">Transcription</keyword>
<evidence type="ECO:0000313" key="6">
    <source>
        <dbReference type="EMBL" id="NJB98797.1"/>
    </source>
</evidence>
<dbReference type="SUPFAM" id="SSF53850">
    <property type="entry name" value="Periplasmic binding protein-like II"/>
    <property type="match status" value="1"/>
</dbReference>
<dbReference type="AlphaFoldDB" id="A0A7X5Y0I4"/>
<dbReference type="Proteomes" id="UP000531251">
    <property type="component" value="Unassembled WGS sequence"/>
</dbReference>
<evidence type="ECO:0000256" key="2">
    <source>
        <dbReference type="ARBA" id="ARBA00023015"/>
    </source>
</evidence>
<keyword evidence="3 6" id="KW-0238">DNA-binding</keyword>
<reference evidence="6 7" key="1">
    <citation type="submission" date="2020-03" db="EMBL/GenBank/DDBJ databases">
        <title>Genomic Encyclopedia of Type Strains, Phase IV (KMG-IV): sequencing the most valuable type-strain genomes for metagenomic binning, comparative biology and taxonomic classification.</title>
        <authorList>
            <person name="Goeker M."/>
        </authorList>
    </citation>
    <scope>NUCLEOTIDE SEQUENCE [LARGE SCALE GENOMIC DNA]</scope>
    <source>
        <strain evidence="6 7">DSM 7225</strain>
    </source>
</reference>
<dbReference type="InterPro" id="IPR036390">
    <property type="entry name" value="WH_DNA-bd_sf"/>
</dbReference>
<dbReference type="EMBL" id="JAATJB010000010">
    <property type="protein sequence ID" value="NJB98797.1"/>
    <property type="molecule type" value="Genomic_DNA"/>
</dbReference>